<accession>A0A7Y9AT23</accession>
<dbReference type="Pfam" id="PF05988">
    <property type="entry name" value="DUF899"/>
    <property type="match status" value="1"/>
</dbReference>
<dbReference type="InterPro" id="IPR010296">
    <property type="entry name" value="DUF899_thioredox"/>
</dbReference>
<dbReference type="EMBL" id="JACCBB010000001">
    <property type="protein sequence ID" value="NYD21226.1"/>
    <property type="molecule type" value="Genomic_DNA"/>
</dbReference>
<evidence type="ECO:0000313" key="2">
    <source>
        <dbReference type="Proteomes" id="UP000521922"/>
    </source>
</evidence>
<sequence>MALPEVTTREEWLRARKDLLVREKELTRAQDALAADRRRLPMVQVTTDHRFTGPDGEVGLLDLFAGRDQLVVQHVMFDPSWDEVCPSCTAALDELSDGLLRHLNARRTTFTAVSRAPYGKLAASAAARGWTFPWVSSHGSRFNHDFHATLDPGVAPVQLNHRDADELRAAGMGWALEQPGEVPGYSCFLTDGGRVFHTYSTFARGTEQLGGAYAFLDMTALGRQEAWQEPHDRVPDARGAVPNFAD</sequence>
<reference evidence="1 2" key="1">
    <citation type="submission" date="2020-07" db="EMBL/GenBank/DDBJ databases">
        <title>Sequencing the genomes of 1000 actinobacteria strains.</title>
        <authorList>
            <person name="Klenk H.-P."/>
        </authorList>
    </citation>
    <scope>NUCLEOTIDE SEQUENCE [LARGE SCALE GENOMIC DNA]</scope>
    <source>
        <strain evidence="1 2">DSM 7487</strain>
    </source>
</reference>
<proteinExistence type="predicted"/>
<dbReference type="AlphaFoldDB" id="A0A7Y9AT23"/>
<comment type="caution">
    <text evidence="1">The sequence shown here is derived from an EMBL/GenBank/DDBJ whole genome shotgun (WGS) entry which is preliminary data.</text>
</comment>
<dbReference type="RefSeq" id="WP_179749375.1">
    <property type="nucleotide sequence ID" value="NZ_BAAAGN010000006.1"/>
</dbReference>
<gene>
    <name evidence="1" type="ORF">BJ968_000766</name>
</gene>
<organism evidence="1 2">
    <name type="scientific">Kineococcus aurantiacus</name>
    <dbReference type="NCBI Taxonomy" id="37633"/>
    <lineage>
        <taxon>Bacteria</taxon>
        <taxon>Bacillati</taxon>
        <taxon>Actinomycetota</taxon>
        <taxon>Actinomycetes</taxon>
        <taxon>Kineosporiales</taxon>
        <taxon>Kineosporiaceae</taxon>
        <taxon>Kineococcus</taxon>
    </lineage>
</organism>
<protein>
    <submittedName>
        <fullName evidence="1">Putative dithiol-disulfide oxidoreductase (DUF899 family)</fullName>
    </submittedName>
</protein>
<name>A0A7Y9AT23_9ACTN</name>
<evidence type="ECO:0000313" key="1">
    <source>
        <dbReference type="EMBL" id="NYD21226.1"/>
    </source>
</evidence>
<dbReference type="Proteomes" id="UP000521922">
    <property type="component" value="Unassembled WGS sequence"/>
</dbReference>
<keyword evidence="2" id="KW-1185">Reference proteome</keyword>